<reference evidence="1" key="1">
    <citation type="submission" date="2021-12" db="EMBL/GenBank/DDBJ databases">
        <authorList>
            <person name="King R."/>
        </authorList>
    </citation>
    <scope>NUCLEOTIDE SEQUENCE</scope>
</reference>
<name>A0ABN8AZC6_CHISP</name>
<organism evidence="1 2">
    <name type="scientific">Chilo suppressalis</name>
    <name type="common">Asiatic rice borer moth</name>
    <dbReference type="NCBI Taxonomy" id="168631"/>
    <lineage>
        <taxon>Eukaryota</taxon>
        <taxon>Metazoa</taxon>
        <taxon>Ecdysozoa</taxon>
        <taxon>Arthropoda</taxon>
        <taxon>Hexapoda</taxon>
        <taxon>Insecta</taxon>
        <taxon>Pterygota</taxon>
        <taxon>Neoptera</taxon>
        <taxon>Endopterygota</taxon>
        <taxon>Lepidoptera</taxon>
        <taxon>Glossata</taxon>
        <taxon>Ditrysia</taxon>
        <taxon>Pyraloidea</taxon>
        <taxon>Crambidae</taxon>
        <taxon>Crambinae</taxon>
        <taxon>Chilo</taxon>
    </lineage>
</organism>
<sequence>MSSKCFVCDKEVTASSPHVSKVGEKGIISLKKASKERDDGKISQLANVTSLLVHTLCRKNYTRSQSIAVLKKQEDSISAQPETSVLRSVLPKFDFTKNCLICGEFIKDETKKSQGKRKKVHPVLTLDFHKVCMSAASVRNDSWGEEVILRLAGVNDLVAEEAIYHNECRLKFIKPLYAYKKTGSSSSEYVAKAMDDIYAFIDNSTDCQFSQTEILDAITGEKPLWKTIKARLQAKYGSRLIVSEGSNRFHVPVLCFMDTGKQILRDAWYEEKKNKESDERLRIVQKAAEIIRNDIQSKVCNHTEYPPTDDFFKDAEDLPKSLLTFLESLMMNKTMRNQETKRKCVTVAHAITSVIRPRTFTSSVLSGLSLFLHRKYGSRRLIDLLANMGFCASYHEAQRLEMSALVNAQPNIKPKSFTQLVFDNADFNACTIDGFNSFHAMGGIKCITPATSVERSSSGFPKLTKMPTSLEIGKLGIIPLETLQFKEVGLKSVIVQELLIPDEPTHPDPHEILWYIAKQQGLQLPGWKGYMQSITTGQFSEKTRVITLPFINAPPSSYDTIYTALQYAGKCQKSLIVTFDQPLYWKAREVVAGAPAGSLLSKSIIRLGGFHLLMSYLGAIGYLMSGSGLKELLSTIYAPLSVEKMMQGHAFARAVRGHLLATASLAKVILEGIQLTEDEIDCIKNMTMSFMDEPPSLLELNQNAHLKALSEKFGAAMELFSSKGPTAQLWVQYFKMVSLMKEYIHAERSGDFNAHLECVRRMIPYFHAAGHFPYAKSCHLYIQDMENLHEKLSPEEYHKFVKDSYFTMRRSDRYWAGVWSDMTIETTLMRSFSSQGGMTRGRGVTNSTLSKWVVGVSATHDICTSLEEFGGILFSTSEQHADFGQARQNKDGADIAKLTDWFEKFPPFPETRDIISIATGVVGDTTITCYNAVAIGKQAMAKMVNSTFSNIKLARKDRALPLSTMSSSIKINDEKIPVDPFLLFRRISISKKTDEDLKLYMEYELAPFPLALFNESGMRKSTKSALYRLFNTTTKDVYVAQLNIVFDGGLLLHKVIWQRGAKISTICESYLHFIKKNYQGKRCTLVFDGYSSSNSSTKVAEQQRRYRLSKSADIHFSDDTEINVKQEDFLSNEFNKSRLINMLKVKLEDNGIRALQAETDADVLIVDTAVEMSGTKAVGIVGEDVDLIVLLMAKADAHKDVIFIKPGRGMTRDSLFSSQELQQQGFKDILFLHAFTGCDTTSSAFRKSKVAFAKLYLKSPEIQKAAAVFSHPFSTTAQVQKAGETCILRWYGAPAKEISLNAYRYKSFLKSVATSSLISLVFLLPREQ</sequence>
<dbReference type="Proteomes" id="UP001153292">
    <property type="component" value="Chromosome 2"/>
</dbReference>
<evidence type="ECO:0000313" key="2">
    <source>
        <dbReference type="Proteomes" id="UP001153292"/>
    </source>
</evidence>
<keyword evidence="2" id="KW-1185">Reference proteome</keyword>
<dbReference type="PANTHER" id="PTHR46704">
    <property type="entry name" value="CXC DOMAIN-CONTAINING PROTEIN-RELATED"/>
    <property type="match status" value="1"/>
</dbReference>
<gene>
    <name evidence="1" type="ORF">CHILSU_LOCUS5032</name>
</gene>
<protein>
    <submittedName>
        <fullName evidence="1">Uncharacterized protein</fullName>
    </submittedName>
</protein>
<accession>A0ABN8AZC6</accession>
<proteinExistence type="predicted"/>
<dbReference type="Gene3D" id="3.40.50.1010">
    <property type="entry name" value="5'-nuclease"/>
    <property type="match status" value="1"/>
</dbReference>
<dbReference type="EMBL" id="OU963895">
    <property type="protein sequence ID" value="CAH0401794.1"/>
    <property type="molecule type" value="Genomic_DNA"/>
</dbReference>
<dbReference type="PANTHER" id="PTHR46704:SF1">
    <property type="entry name" value="TELOMERE LENGTH REGULATION PROTEIN TEL2 HOMOLOG"/>
    <property type="match status" value="1"/>
</dbReference>
<evidence type="ECO:0000313" key="1">
    <source>
        <dbReference type="EMBL" id="CAH0401794.1"/>
    </source>
</evidence>